<accession>D3HKQ4</accession>
<sequence>MQDTDTSLNLHERKAAVHKRYRSGASATFDRLILRYR</sequence>
<proteinExistence type="predicted"/>
<name>D3HKQ4_LEGLN</name>
<dbReference type="KEGG" id="llo:LLO_2595"/>
<evidence type="ECO:0000313" key="1">
    <source>
        <dbReference type="EMBL" id="CBJ13020.1"/>
    </source>
</evidence>
<dbReference type="AlphaFoldDB" id="D3HKQ4"/>
<dbReference type="EMBL" id="FN650140">
    <property type="protein sequence ID" value="CBJ13020.1"/>
    <property type="molecule type" value="Genomic_DNA"/>
</dbReference>
<protein>
    <submittedName>
        <fullName evidence="1">Uncharacterized protein</fullName>
    </submittedName>
</protein>
<gene>
    <name evidence="1" type="ordered locus">LLO_2595</name>
</gene>
<organism evidence="1 2">
    <name type="scientific">Legionella longbeachae serogroup 1 (strain NSW150)</name>
    <dbReference type="NCBI Taxonomy" id="661367"/>
    <lineage>
        <taxon>Bacteria</taxon>
        <taxon>Pseudomonadati</taxon>
        <taxon>Pseudomonadota</taxon>
        <taxon>Gammaproteobacteria</taxon>
        <taxon>Legionellales</taxon>
        <taxon>Legionellaceae</taxon>
        <taxon>Legionella</taxon>
    </lineage>
</organism>
<dbReference type="Proteomes" id="UP000001060">
    <property type="component" value="Chromosome"/>
</dbReference>
<dbReference type="HOGENOM" id="CLU_3345279_0_0_6"/>
<keyword evidence="2" id="KW-1185">Reference proteome</keyword>
<dbReference type="STRING" id="661367.LLO_2595"/>
<reference evidence="1 2" key="1">
    <citation type="journal article" date="2010" name="PLoS Genet.">
        <title>Analysis of the Legionella longbeachae genome and transcriptome uncovers unique strategies to cause Legionnaires' disease.</title>
        <authorList>
            <person name="Cazalet C."/>
            <person name="Gomez-Valero L."/>
            <person name="Rusniok C."/>
            <person name="Lomma M."/>
            <person name="Dervins-Ravault D."/>
            <person name="Newton H."/>
            <person name="Sansom F."/>
            <person name="Jarraud S."/>
            <person name="Zidane N."/>
            <person name="Ma L."/>
            <person name="Bouchier C."/>
            <person name="Etienne J."/>
            <person name="Hartland E."/>
            <person name="Buchrieser C."/>
        </authorList>
    </citation>
    <scope>NUCLEOTIDE SEQUENCE [LARGE SCALE GENOMIC DNA]</scope>
    <source>
        <strain evidence="1 2">NSW150</strain>
    </source>
</reference>
<evidence type="ECO:0000313" key="2">
    <source>
        <dbReference type="Proteomes" id="UP000001060"/>
    </source>
</evidence>